<dbReference type="Proteomes" id="UP000255417">
    <property type="component" value="Unassembled WGS sequence"/>
</dbReference>
<comment type="similarity">
    <text evidence="4">Belongs to the class B bacterial acid phosphatase family.</text>
</comment>
<keyword evidence="9 13" id="KW-0732">Signal</keyword>
<keyword evidence="15" id="KW-1185">Reference proteome</keyword>
<dbReference type="InterPro" id="IPR023214">
    <property type="entry name" value="HAD_sf"/>
</dbReference>
<feature type="chain" id="PRO_5016722381" description="Class B acid phosphatase" evidence="13">
    <location>
        <begin position="25"/>
        <end position="247"/>
    </location>
</feature>
<sequence length="247" mass="27359">MKKHFKLLTLAALCATAVSATAIAKHKVPYTNPGFYTNAPTQVAVHFVDVEGIKKSLEGKAPMTVSFDIDDTVVLSSQYFHYGFTFGEELGFGKGPKEVLHSQKFWDYVAEQGDQHSIPKQSAKDLIKMHKERGDKIVFVTGRTGHSKDKNGTVTKTAKTLQKYFDLPADTVVWYTNDTPADGFKQVKSAYIKKTGSQLHYGDSDDDILSAREVGIRGIRVQRSYSSTNPQKLNGGYGEEVLVNSAW</sequence>
<keyword evidence="12" id="KW-0460">Magnesium</keyword>
<organism evidence="14 15">
    <name type="scientific">Phocoenobacter uteri</name>
    <dbReference type="NCBI Taxonomy" id="146806"/>
    <lineage>
        <taxon>Bacteria</taxon>
        <taxon>Pseudomonadati</taxon>
        <taxon>Pseudomonadota</taxon>
        <taxon>Gammaproteobacteria</taxon>
        <taxon>Pasteurellales</taxon>
        <taxon>Pasteurellaceae</taxon>
        <taxon>Phocoenobacter</taxon>
    </lineage>
</organism>
<dbReference type="OrthoDB" id="2234478at2"/>
<dbReference type="RefSeq" id="WP_115315706.1">
    <property type="nucleotide sequence ID" value="NZ_LWIF01000001.1"/>
</dbReference>
<evidence type="ECO:0000313" key="15">
    <source>
        <dbReference type="Proteomes" id="UP000255417"/>
    </source>
</evidence>
<evidence type="ECO:0000256" key="5">
    <source>
        <dbReference type="ARBA" id="ARBA00011881"/>
    </source>
</evidence>
<dbReference type="NCBIfam" id="TIGR01672">
    <property type="entry name" value="AphA"/>
    <property type="match status" value="1"/>
</dbReference>
<evidence type="ECO:0000313" key="14">
    <source>
        <dbReference type="EMBL" id="SUB59218.1"/>
    </source>
</evidence>
<keyword evidence="10" id="KW-0574">Periplasm</keyword>
<evidence type="ECO:0000256" key="12">
    <source>
        <dbReference type="ARBA" id="ARBA00022842"/>
    </source>
</evidence>
<evidence type="ECO:0000256" key="11">
    <source>
        <dbReference type="ARBA" id="ARBA00022801"/>
    </source>
</evidence>
<dbReference type="SFLD" id="SFLDS00003">
    <property type="entry name" value="Haloacid_Dehalogenase"/>
    <property type="match status" value="1"/>
</dbReference>
<protein>
    <recommendedName>
        <fullName evidence="7">Class B acid phosphatase</fullName>
        <ecNumber evidence="6">3.1.3.2</ecNumber>
    </recommendedName>
</protein>
<evidence type="ECO:0000256" key="1">
    <source>
        <dbReference type="ARBA" id="ARBA00000032"/>
    </source>
</evidence>
<dbReference type="EC" id="3.1.3.2" evidence="6"/>
<evidence type="ECO:0000256" key="13">
    <source>
        <dbReference type="SAM" id="SignalP"/>
    </source>
</evidence>
<evidence type="ECO:0000256" key="7">
    <source>
        <dbReference type="ARBA" id="ARBA00022113"/>
    </source>
</evidence>
<comment type="subcellular location">
    <subcellularLocation>
        <location evidence="3">Periplasm</location>
    </subcellularLocation>
</comment>
<evidence type="ECO:0000256" key="2">
    <source>
        <dbReference type="ARBA" id="ARBA00001946"/>
    </source>
</evidence>
<dbReference type="GO" id="GO:0046872">
    <property type="term" value="F:metal ion binding"/>
    <property type="evidence" value="ECO:0007669"/>
    <property type="project" value="UniProtKB-KW"/>
</dbReference>
<feature type="signal peptide" evidence="13">
    <location>
        <begin position="1"/>
        <end position="24"/>
    </location>
</feature>
<dbReference type="Pfam" id="PF03767">
    <property type="entry name" value="Acid_phosphat_B"/>
    <property type="match status" value="1"/>
</dbReference>
<comment type="cofactor">
    <cofactor evidence="2">
        <name>Mg(2+)</name>
        <dbReference type="ChEBI" id="CHEBI:18420"/>
    </cofactor>
</comment>
<evidence type="ECO:0000256" key="3">
    <source>
        <dbReference type="ARBA" id="ARBA00004418"/>
    </source>
</evidence>
<evidence type="ECO:0000256" key="9">
    <source>
        <dbReference type="ARBA" id="ARBA00022729"/>
    </source>
</evidence>
<dbReference type="InterPro" id="IPR036412">
    <property type="entry name" value="HAD-like_sf"/>
</dbReference>
<accession>A0A379CAQ5</accession>
<evidence type="ECO:0000256" key="8">
    <source>
        <dbReference type="ARBA" id="ARBA00022723"/>
    </source>
</evidence>
<dbReference type="EMBL" id="UGTA01000001">
    <property type="protein sequence ID" value="SUB59218.1"/>
    <property type="molecule type" value="Genomic_DNA"/>
</dbReference>
<gene>
    <name evidence="14" type="primary">aphA</name>
    <name evidence="14" type="ORF">NCTC12872_01198</name>
</gene>
<dbReference type="SFLD" id="SFLDG01127">
    <property type="entry name" value="C1.3:_Acid_Phosphatase_Like"/>
    <property type="match status" value="1"/>
</dbReference>
<comment type="catalytic activity">
    <reaction evidence="1">
        <text>a phosphate monoester + H2O = an alcohol + phosphate</text>
        <dbReference type="Rhea" id="RHEA:15017"/>
        <dbReference type="ChEBI" id="CHEBI:15377"/>
        <dbReference type="ChEBI" id="CHEBI:30879"/>
        <dbReference type="ChEBI" id="CHEBI:43474"/>
        <dbReference type="ChEBI" id="CHEBI:67140"/>
        <dbReference type="EC" id="3.1.3.2"/>
    </reaction>
</comment>
<keyword evidence="8" id="KW-0479">Metal-binding</keyword>
<comment type="subunit">
    <text evidence="5">Homotetramer.</text>
</comment>
<keyword evidence="11 14" id="KW-0378">Hydrolase</keyword>
<evidence type="ECO:0000256" key="10">
    <source>
        <dbReference type="ARBA" id="ARBA00022764"/>
    </source>
</evidence>
<evidence type="ECO:0000256" key="6">
    <source>
        <dbReference type="ARBA" id="ARBA00012646"/>
    </source>
</evidence>
<dbReference type="AlphaFoldDB" id="A0A379CAQ5"/>
<dbReference type="InterPro" id="IPR005519">
    <property type="entry name" value="Acid_phosphat_B-like"/>
</dbReference>
<name>A0A379CAQ5_9PAST</name>
<dbReference type="GO" id="GO:0030288">
    <property type="term" value="C:outer membrane-bounded periplasmic space"/>
    <property type="evidence" value="ECO:0007669"/>
    <property type="project" value="InterPro"/>
</dbReference>
<proteinExistence type="inferred from homology"/>
<dbReference type="Gene3D" id="3.40.50.1000">
    <property type="entry name" value="HAD superfamily/HAD-like"/>
    <property type="match status" value="1"/>
</dbReference>
<evidence type="ECO:0000256" key="4">
    <source>
        <dbReference type="ARBA" id="ARBA00007752"/>
    </source>
</evidence>
<dbReference type="InterPro" id="IPR010025">
    <property type="entry name" value="HAD-SF_ppase_IIIB_AphA"/>
</dbReference>
<dbReference type="SUPFAM" id="SSF56784">
    <property type="entry name" value="HAD-like"/>
    <property type="match status" value="1"/>
</dbReference>
<reference evidence="14 15" key="1">
    <citation type="submission" date="2018-06" db="EMBL/GenBank/DDBJ databases">
        <authorList>
            <consortium name="Pathogen Informatics"/>
            <person name="Doyle S."/>
        </authorList>
    </citation>
    <scope>NUCLEOTIDE SEQUENCE [LARGE SCALE GENOMIC DNA]</scope>
    <source>
        <strain evidence="14 15">NCTC12872</strain>
    </source>
</reference>
<dbReference type="GO" id="GO:0003993">
    <property type="term" value="F:acid phosphatase activity"/>
    <property type="evidence" value="ECO:0007669"/>
    <property type="project" value="UniProtKB-EC"/>
</dbReference>